<sequence length="104" mass="11497">MKDETDISPPLPESVGKTSRQSARERPKARKIPGTTDRPRQTRQAMSPPPNRISPNNLGINHTHQQRTEKIIRRDTTILGNKTSDSQSTGPPSLSLAQNNQSCS</sequence>
<evidence type="ECO:0000256" key="1">
    <source>
        <dbReference type="SAM" id="MobiDB-lite"/>
    </source>
</evidence>
<reference evidence="2 3" key="1">
    <citation type="submission" date="2017-11" db="EMBL/GenBank/DDBJ databases">
        <title>De novo assembly and phasing of dikaryotic genomes from two isolates of Puccinia coronata f. sp. avenae, the causal agent of oat crown rust.</title>
        <authorList>
            <person name="Miller M.E."/>
            <person name="Zhang Y."/>
            <person name="Omidvar V."/>
            <person name="Sperschneider J."/>
            <person name="Schwessinger B."/>
            <person name="Raley C."/>
            <person name="Palmer J.M."/>
            <person name="Garnica D."/>
            <person name="Upadhyaya N."/>
            <person name="Rathjen J."/>
            <person name="Taylor J.M."/>
            <person name="Park R.F."/>
            <person name="Dodds P.N."/>
            <person name="Hirsch C.D."/>
            <person name="Kianian S.F."/>
            <person name="Figueroa M."/>
        </authorList>
    </citation>
    <scope>NUCLEOTIDE SEQUENCE [LARGE SCALE GENOMIC DNA]</scope>
    <source>
        <strain evidence="2">12SD80</strain>
    </source>
</reference>
<dbReference type="AlphaFoldDB" id="A0A2N5RVH8"/>
<feature type="compositionally biased region" description="Polar residues" evidence="1">
    <location>
        <begin position="78"/>
        <end position="104"/>
    </location>
</feature>
<feature type="compositionally biased region" description="Polar residues" evidence="1">
    <location>
        <begin position="53"/>
        <end position="63"/>
    </location>
</feature>
<dbReference type="EMBL" id="PGCI01001423">
    <property type="protein sequence ID" value="PLW04991.1"/>
    <property type="molecule type" value="Genomic_DNA"/>
</dbReference>
<proteinExistence type="predicted"/>
<evidence type="ECO:0000313" key="3">
    <source>
        <dbReference type="Proteomes" id="UP000235392"/>
    </source>
</evidence>
<accession>A0A2N5RVH8</accession>
<gene>
    <name evidence="2" type="ORF">PCASD_26080</name>
</gene>
<evidence type="ECO:0000313" key="2">
    <source>
        <dbReference type="EMBL" id="PLW04991.1"/>
    </source>
</evidence>
<dbReference type="Proteomes" id="UP000235392">
    <property type="component" value="Unassembled WGS sequence"/>
</dbReference>
<organism evidence="2 3">
    <name type="scientific">Puccinia coronata f. sp. avenae</name>
    <dbReference type="NCBI Taxonomy" id="200324"/>
    <lineage>
        <taxon>Eukaryota</taxon>
        <taxon>Fungi</taxon>
        <taxon>Dikarya</taxon>
        <taxon>Basidiomycota</taxon>
        <taxon>Pucciniomycotina</taxon>
        <taxon>Pucciniomycetes</taxon>
        <taxon>Pucciniales</taxon>
        <taxon>Pucciniaceae</taxon>
        <taxon>Puccinia</taxon>
    </lineage>
</organism>
<comment type="caution">
    <text evidence="2">The sequence shown here is derived from an EMBL/GenBank/DDBJ whole genome shotgun (WGS) entry which is preliminary data.</text>
</comment>
<feature type="compositionally biased region" description="Basic and acidic residues" evidence="1">
    <location>
        <begin position="66"/>
        <end position="76"/>
    </location>
</feature>
<feature type="region of interest" description="Disordered" evidence="1">
    <location>
        <begin position="1"/>
        <end position="104"/>
    </location>
</feature>
<protein>
    <submittedName>
        <fullName evidence="2">Uncharacterized protein</fullName>
    </submittedName>
</protein>
<name>A0A2N5RVH8_9BASI</name>